<name>A0A4S4A3T6_9FLAO</name>
<organism evidence="2 3">
    <name type="scientific">Flavobacterium supellecticarium</name>
    <dbReference type="NCBI Taxonomy" id="2565924"/>
    <lineage>
        <taxon>Bacteria</taxon>
        <taxon>Pseudomonadati</taxon>
        <taxon>Bacteroidota</taxon>
        <taxon>Flavobacteriia</taxon>
        <taxon>Flavobacteriales</taxon>
        <taxon>Flavobacteriaceae</taxon>
        <taxon>Flavobacterium</taxon>
    </lineage>
</organism>
<evidence type="ECO:0000313" key="2">
    <source>
        <dbReference type="EMBL" id="THF53097.1"/>
    </source>
</evidence>
<protein>
    <recommendedName>
        <fullName evidence="4">WG containing repeat-containing protein</fullName>
    </recommendedName>
</protein>
<feature type="signal peptide" evidence="1">
    <location>
        <begin position="1"/>
        <end position="19"/>
    </location>
</feature>
<dbReference type="Proteomes" id="UP000307507">
    <property type="component" value="Unassembled WGS sequence"/>
</dbReference>
<evidence type="ECO:0008006" key="4">
    <source>
        <dbReference type="Google" id="ProtNLM"/>
    </source>
</evidence>
<evidence type="ECO:0000256" key="1">
    <source>
        <dbReference type="SAM" id="SignalP"/>
    </source>
</evidence>
<gene>
    <name evidence="2" type="ORF">E6C50_02520</name>
</gene>
<keyword evidence="3" id="KW-1185">Reference proteome</keyword>
<dbReference type="AlphaFoldDB" id="A0A4S4A3T6"/>
<feature type="chain" id="PRO_5020733078" description="WG containing repeat-containing protein" evidence="1">
    <location>
        <begin position="20"/>
        <end position="584"/>
    </location>
</feature>
<proteinExistence type="predicted"/>
<dbReference type="OrthoDB" id="2485468at2"/>
<dbReference type="RefSeq" id="WP_136401621.1">
    <property type="nucleotide sequence ID" value="NZ_SSNZ01000001.1"/>
</dbReference>
<dbReference type="EMBL" id="SSNZ01000001">
    <property type="protein sequence ID" value="THF53097.1"/>
    <property type="molecule type" value="Genomic_DNA"/>
</dbReference>
<accession>A0A4S4A3T6</accession>
<keyword evidence="1" id="KW-0732">Signal</keyword>
<evidence type="ECO:0000313" key="3">
    <source>
        <dbReference type="Proteomes" id="UP000307507"/>
    </source>
</evidence>
<comment type="caution">
    <text evidence="2">The sequence shown here is derived from an EMBL/GenBank/DDBJ whole genome shotgun (WGS) entry which is preliminary data.</text>
</comment>
<sequence>MRLFLHVGLGLLFSFQAFSQEVTIPFRVGNVYGISDYNGKLVNKNKFDQISYNRKMPKGYFSFKNKEENGLAYNGKTLVSGPEYDEFGIEPNKFIIAVLKRNRVSRSTSTFKNEKEYNDFKRRNREGYALFNLKGETIYPDNFKKIIPVDTTGVSATGAKRARFALMATTNFDDQFSLFVYDCDKQKISEWLLKDYDKIKLDRGLTVPGKSIALTASKAKSDSPMSMQVNHIDGKFVLQPLTTEYRPGVKERFEKEYGTTELTGDPEYGSGTGKPNYTTEAVPPPPAYGTGVNATVPNDAIEKKRPKVVKQYIVHTFEIKDEKLFLKELIAGQKEAKTETEFPMPPVPAGQTYSFESFPYTSTTQDTEEKRVTQKNIIRFKSGDLYGMLLSQERMISCKYDSISPIKFTHSGQDQLLFVVGQKDVTTQTIQYGLIDSDEKVILPLMYEELDPFGLVKSFSKTRTDIRVYNKNWRFKQNGKYGIITAYDGIVLPAEYDEIEWNTAHFPGHQDDFVSLKKGGLYGFVLGADFKEANIVQPVFPYKIGFYDRNYQKEKGLLLFGLIDNDGKFFCYARKDGFLYYKAK</sequence>
<reference evidence="2 3" key="1">
    <citation type="submission" date="2019-04" db="EMBL/GenBank/DDBJ databases">
        <title>Flavobacterium sp. nov. isolated from construction timber.</title>
        <authorList>
            <person name="Lin S.-Y."/>
            <person name="Chang C.-T."/>
            <person name="Young C.-C."/>
        </authorList>
    </citation>
    <scope>NUCLEOTIDE SEQUENCE [LARGE SCALE GENOMIC DNA]</scope>
    <source>
        <strain evidence="2 3">CC-CTC003</strain>
    </source>
</reference>